<dbReference type="Pfam" id="PF20451">
    <property type="entry name" value="Calmod_bind_M"/>
    <property type="match status" value="1"/>
</dbReference>
<dbReference type="Pfam" id="PF23598">
    <property type="entry name" value="LRR_14"/>
    <property type="match status" value="1"/>
</dbReference>
<dbReference type="InterPro" id="IPR044974">
    <property type="entry name" value="Disease_R_plants"/>
</dbReference>
<dbReference type="InterPro" id="IPR055414">
    <property type="entry name" value="LRR_R13L4/SHOC2-like"/>
</dbReference>
<dbReference type="InterPro" id="IPR046829">
    <property type="entry name" value="Calmod_bind_C"/>
</dbReference>
<organism evidence="10">
    <name type="scientific">Brassica rapa subsp. pekinensis</name>
    <name type="common">Chinese cabbage</name>
    <name type="synonym">Brassica pekinensis</name>
    <dbReference type="NCBI Taxonomy" id="51351"/>
    <lineage>
        <taxon>Eukaryota</taxon>
        <taxon>Viridiplantae</taxon>
        <taxon>Streptophyta</taxon>
        <taxon>Embryophyta</taxon>
        <taxon>Tracheophyta</taxon>
        <taxon>Spermatophyta</taxon>
        <taxon>Magnoliopsida</taxon>
        <taxon>eudicotyledons</taxon>
        <taxon>Gunneridae</taxon>
        <taxon>Pentapetalae</taxon>
        <taxon>rosids</taxon>
        <taxon>malvids</taxon>
        <taxon>Brassicales</taxon>
        <taxon>Brassicaceae</taxon>
        <taxon>Brassiceae</taxon>
        <taxon>Brassica</taxon>
    </lineage>
</organism>
<dbReference type="HOGENOM" id="CLU_001561_1_0_1"/>
<keyword evidence="1" id="KW-0433">Leucine-rich repeat</keyword>
<dbReference type="Pfam" id="PF00931">
    <property type="entry name" value="NB-ARC"/>
    <property type="match status" value="1"/>
</dbReference>
<feature type="domain" description="NB-ARC" evidence="4">
    <location>
        <begin position="562"/>
        <end position="725"/>
    </location>
</feature>
<feature type="domain" description="Calmodulin binding protein C-terminal" evidence="7">
    <location>
        <begin position="299"/>
        <end position="358"/>
    </location>
</feature>
<feature type="domain" description="Calmodulin binding protein central" evidence="6">
    <location>
        <begin position="229"/>
        <end position="293"/>
    </location>
</feature>
<dbReference type="PRINTS" id="PR00364">
    <property type="entry name" value="DISEASERSIST"/>
</dbReference>
<dbReference type="SUPFAM" id="SSF52540">
    <property type="entry name" value="P-loop containing nucleoside triphosphate hydrolases"/>
    <property type="match status" value="1"/>
</dbReference>
<dbReference type="SUPFAM" id="SSF52058">
    <property type="entry name" value="L domain-like"/>
    <property type="match status" value="1"/>
</dbReference>
<dbReference type="eggNOG" id="ENOG502RRIH">
    <property type="taxonomic scope" value="Eukaryota"/>
</dbReference>
<dbReference type="InterPro" id="IPR032675">
    <property type="entry name" value="LRR_dom_sf"/>
</dbReference>
<dbReference type="GO" id="GO:0006952">
    <property type="term" value="P:defense response"/>
    <property type="evidence" value="ECO:0007669"/>
    <property type="project" value="UniProtKB-KW"/>
</dbReference>
<dbReference type="SUPFAM" id="SSF46785">
    <property type="entry name" value="Winged helix' DNA-binding domain"/>
    <property type="match status" value="1"/>
</dbReference>
<dbReference type="Pfam" id="PF23282">
    <property type="entry name" value="WHD_ROQ1"/>
    <property type="match status" value="1"/>
</dbReference>
<dbReference type="PANTHER" id="PTHR11017">
    <property type="entry name" value="LEUCINE-RICH REPEAT-CONTAINING PROTEIN"/>
    <property type="match status" value="1"/>
</dbReference>
<feature type="domain" description="Calmodulin binding protein-like N-terminal" evidence="5">
    <location>
        <begin position="68"/>
        <end position="207"/>
    </location>
</feature>
<reference evidence="10" key="1">
    <citation type="journal article" date="2009" name="Mol. Genet. Genomics">
        <title>Genome-wide identification of NBS-encoding resistance genes in Brassica rapa.</title>
        <authorList>
            <person name="Mun J.-H."/>
            <person name="Yu H.-J."/>
            <person name="Park S."/>
            <person name="Park B.-S."/>
        </authorList>
    </citation>
    <scope>NUCLEOTIDE SEQUENCE</scope>
    <source>
        <strain evidence="10">BrNL16</strain>
    </source>
</reference>
<evidence type="ECO:0000313" key="10">
    <source>
        <dbReference type="EMBL" id="ACP30634.1"/>
    </source>
</evidence>
<dbReference type="AlphaFoldDB" id="D1GEJ2"/>
<dbReference type="EMBL" id="FJ842853">
    <property type="protein sequence ID" value="ACP30634.1"/>
    <property type="molecule type" value="Genomic_DNA"/>
</dbReference>
<feature type="domain" description="Disease resistance protein Roq1-like winged-helix" evidence="8">
    <location>
        <begin position="790"/>
        <end position="861"/>
    </location>
</feature>
<proteinExistence type="predicted"/>
<dbReference type="Pfam" id="PF07887">
    <property type="entry name" value="Calmodulin_bind"/>
    <property type="match status" value="1"/>
</dbReference>
<feature type="region of interest" description="Disordered" evidence="3">
    <location>
        <begin position="1"/>
        <end position="56"/>
    </location>
</feature>
<evidence type="ECO:0000259" key="9">
    <source>
        <dbReference type="Pfam" id="PF23598"/>
    </source>
</evidence>
<dbReference type="InterPro" id="IPR002182">
    <property type="entry name" value="NB-ARC"/>
</dbReference>
<feature type="domain" description="Disease resistance R13L4/SHOC-2-like LRR" evidence="9">
    <location>
        <begin position="1077"/>
        <end position="1205"/>
    </location>
</feature>
<dbReference type="InterPro" id="IPR011713">
    <property type="entry name" value="Leu-rich_rpt_3"/>
</dbReference>
<dbReference type="Gene3D" id="3.80.10.10">
    <property type="entry name" value="Ribonuclease Inhibitor"/>
    <property type="match status" value="2"/>
</dbReference>
<dbReference type="InterPro" id="IPR036390">
    <property type="entry name" value="WH_DNA-bd_sf"/>
</dbReference>
<dbReference type="Gene3D" id="3.40.50.300">
    <property type="entry name" value="P-loop containing nucleotide triphosphate hydrolases"/>
    <property type="match status" value="1"/>
</dbReference>
<accession>D1GEJ2</accession>
<dbReference type="Pfam" id="PF07725">
    <property type="entry name" value="LRR_3"/>
    <property type="match status" value="1"/>
</dbReference>
<protein>
    <submittedName>
        <fullName evidence="10">Disease resistance protein</fullName>
    </submittedName>
</protein>
<dbReference type="Gene3D" id="3.40.50.10140">
    <property type="entry name" value="Toll/interleukin-1 receptor homology (TIR) domain"/>
    <property type="match status" value="1"/>
</dbReference>
<dbReference type="Pfam" id="PF20452">
    <property type="entry name" value="Calmod_bind_C"/>
    <property type="match status" value="1"/>
</dbReference>
<evidence type="ECO:0000256" key="3">
    <source>
        <dbReference type="SAM" id="MobiDB-lite"/>
    </source>
</evidence>
<evidence type="ECO:0000259" key="7">
    <source>
        <dbReference type="Pfam" id="PF20452"/>
    </source>
</evidence>
<dbReference type="InterPro" id="IPR035897">
    <property type="entry name" value="Toll_tir_struct_dom_sf"/>
</dbReference>
<evidence type="ECO:0000259" key="5">
    <source>
        <dbReference type="Pfam" id="PF07887"/>
    </source>
</evidence>
<evidence type="ECO:0000259" key="8">
    <source>
        <dbReference type="Pfam" id="PF23282"/>
    </source>
</evidence>
<dbReference type="STRING" id="51351.D1GEJ2"/>
<name>D1GEJ2_BRARP</name>
<dbReference type="InterPro" id="IPR027417">
    <property type="entry name" value="P-loop_NTPase"/>
</dbReference>
<evidence type="ECO:0000256" key="1">
    <source>
        <dbReference type="ARBA" id="ARBA00022614"/>
    </source>
</evidence>
<dbReference type="GO" id="GO:0051707">
    <property type="term" value="P:response to other organism"/>
    <property type="evidence" value="ECO:0007669"/>
    <property type="project" value="UniProtKB-ARBA"/>
</dbReference>
<dbReference type="InterPro" id="IPR046831">
    <property type="entry name" value="Calmodulin_bind_N"/>
</dbReference>
<dbReference type="GO" id="GO:0043531">
    <property type="term" value="F:ADP binding"/>
    <property type="evidence" value="ECO:0007669"/>
    <property type="project" value="InterPro"/>
</dbReference>
<sequence length="1251" mass="142962">METSENPAGGKSAADQIKKDLRVQNASLSSSSLSDTPELKKPRTLTESPSWEDFQSPRLSRRRRRLEFKLRFINSPRPVVFTYSNIKAKDGSSLAVELVKVATDRRVTSGPLSSSQIEIVALDAGFTAGSWTLEEFNRKIVMPREDKRLLLTGDLILTLKDGVGVIEDVSFTDASSGLVSQKYRLGAKPIKGGFLEARSEAFVCRYHPRENIDTVAVYGFEKHYPPYPQSEVWRLEGIPKNGVEASLLAEDDIHTVKDIRRRIAIDPDALHQILEECLSKETLDTIVSHAMHCVLDGDKFYAYEVKDQGVFLLFNSFYELVQVSFDGVTSLNCHQLTSNQKELINHMKPEAYKNVELFVPVYRSDSLDHNTLWQSNCLAPEFSAFGSDDSDIYQIRPTDPPCVSLDKYDVVIRYDESEMSNGFISHLHAALCQKEISVARASLSKPVDVVPKCRVMITFLNYKCDSYGLLEFSERLLKKEVQASQIFYRLTLRHSIDERKKLERFSFQYQKRMWWNVLQKVAQEPDEIVIAMSESELMRKIVRDVSKLLCDNDKEKMIGMDTQVDEVLSLLRIESLDVRGIGIWGTAGIGKTAITEKIFRRISVQYKTCVFLKNLHEQVEEKGQVTMREEFLSKILEVEASLLRIFDINKSFLRSKLRCKKVLVVLDDVNDCKDIETFLGDLKYLGGGSRIIITSRNRRVFVQTEMDHIYEVKPLDISSSLRFLDDGTSMTSANYRKQSLELVIYANGNPEVLHYMKSRFQKEFDQLSQEVLQTSPICIPRILRSCYGLDENEMNILLDIACFFRKMDRDGVAMLLDGCGFFAHVGFRNLFDKSLLTISHNLLNMHRFIQATGREIVRQESGNEPGKRSRLWNAEEIMDVFLNDTGTSAIEGIFLDIPRRKFDANPNIFEKMRNLRLLKFYYSEVINSVGVSLPHGLEYLPGKLRLLHWEYYPLSSLPQSFDPKNLLELNLPNSCAKKLWKGKKASFKITILTIQLNMRNPEMLMMSLLQSLEKLKKMRLSYSCQLTKIPRFSSAPNLELLDLEGCNSLVSISQSICYLTKLVSLNLKDCSKLESIPSTVVLESLEVLNISGCSKLMNFPEISPNVKQLYMGGTIIQEIPPSIKNLVLLEILDLENSKHLVNLPTSICKLKHLETLNLSGCSSLERFPGLSRKMKCLKSLDLSRTAIKELHSSVSYLTALEELRLTECRNLASLPDDVWSLRFKVEFRQIDTEKFSRLWNRLGWLKKVQIS</sequence>
<dbReference type="InterPro" id="IPR058192">
    <property type="entry name" value="WHD_ROQ1-like"/>
</dbReference>
<evidence type="ECO:0000259" key="6">
    <source>
        <dbReference type="Pfam" id="PF20451"/>
    </source>
</evidence>
<dbReference type="InterPro" id="IPR046830">
    <property type="entry name" value="Calmod_bind_M"/>
</dbReference>
<keyword evidence="2" id="KW-0677">Repeat</keyword>
<evidence type="ECO:0000259" key="4">
    <source>
        <dbReference type="Pfam" id="PF00931"/>
    </source>
</evidence>
<evidence type="ECO:0000256" key="2">
    <source>
        <dbReference type="ARBA" id="ARBA00022737"/>
    </source>
</evidence>
<dbReference type="PANTHER" id="PTHR11017:SF565">
    <property type="entry name" value="TIR DOMAIN-CONTAINING PROTEIN"/>
    <property type="match status" value="1"/>
</dbReference>